<gene>
    <name evidence="2" type="ORF">NCGR_LOCUS22947</name>
</gene>
<dbReference type="EMBL" id="CAJGYO010000005">
    <property type="protein sequence ID" value="CAD6233638.1"/>
    <property type="molecule type" value="Genomic_DNA"/>
</dbReference>
<organism evidence="2 3">
    <name type="scientific">Miscanthus lutarioriparius</name>
    <dbReference type="NCBI Taxonomy" id="422564"/>
    <lineage>
        <taxon>Eukaryota</taxon>
        <taxon>Viridiplantae</taxon>
        <taxon>Streptophyta</taxon>
        <taxon>Embryophyta</taxon>
        <taxon>Tracheophyta</taxon>
        <taxon>Spermatophyta</taxon>
        <taxon>Magnoliopsida</taxon>
        <taxon>Liliopsida</taxon>
        <taxon>Poales</taxon>
        <taxon>Poaceae</taxon>
        <taxon>PACMAD clade</taxon>
        <taxon>Panicoideae</taxon>
        <taxon>Andropogonodae</taxon>
        <taxon>Andropogoneae</taxon>
        <taxon>Saccharinae</taxon>
        <taxon>Miscanthus</taxon>
    </lineage>
</organism>
<reference evidence="2" key="1">
    <citation type="submission" date="2020-10" db="EMBL/GenBank/DDBJ databases">
        <authorList>
            <person name="Han B."/>
            <person name="Lu T."/>
            <person name="Zhao Q."/>
            <person name="Huang X."/>
            <person name="Zhao Y."/>
        </authorList>
    </citation>
    <scope>NUCLEOTIDE SEQUENCE</scope>
</reference>
<proteinExistence type="predicted"/>
<dbReference type="Proteomes" id="UP000604825">
    <property type="component" value="Unassembled WGS sequence"/>
</dbReference>
<protein>
    <submittedName>
        <fullName evidence="2">Uncharacterized protein</fullName>
    </submittedName>
</protein>
<accession>A0A811P726</accession>
<name>A0A811P726_9POAL</name>
<evidence type="ECO:0000313" key="2">
    <source>
        <dbReference type="EMBL" id="CAD6233638.1"/>
    </source>
</evidence>
<dbReference type="AlphaFoldDB" id="A0A811P726"/>
<keyword evidence="3" id="KW-1185">Reference proteome</keyword>
<feature type="region of interest" description="Disordered" evidence="1">
    <location>
        <begin position="1"/>
        <end position="83"/>
    </location>
</feature>
<evidence type="ECO:0000256" key="1">
    <source>
        <dbReference type="SAM" id="MobiDB-lite"/>
    </source>
</evidence>
<sequence>MWAETEEQPGDLYPRRQSNVRGRRDLMRPPSLYPQRVPPHLIVQQQTPPVGRASPASRIRAEHPRSRSPAAPSDDSMEESSSELFAGKEVRALQLALASIETQELTIYTTTS</sequence>
<dbReference type="OrthoDB" id="6252103at2759"/>
<evidence type="ECO:0000313" key="3">
    <source>
        <dbReference type="Proteomes" id="UP000604825"/>
    </source>
</evidence>
<comment type="caution">
    <text evidence="2">The sequence shown here is derived from an EMBL/GenBank/DDBJ whole genome shotgun (WGS) entry which is preliminary data.</text>
</comment>